<dbReference type="Proteomes" id="UP000371977">
    <property type="component" value="Unassembled WGS sequence"/>
</dbReference>
<keyword evidence="6 10" id="KW-0547">Nucleotide-binding</keyword>
<comment type="function">
    <text evidence="2 10 12">Catalyzes the transfer of a dimethylallyl group onto the adenine at position 37 in tRNAs that read codons beginning with uridine, leading to the formation of N6-(dimethylallyl)adenosine (i(6)A).</text>
</comment>
<comment type="cofactor">
    <cofactor evidence="1 10">
        <name>Mg(2+)</name>
        <dbReference type="ChEBI" id="CHEBI:18420"/>
    </cofactor>
</comment>
<protein>
    <recommendedName>
        <fullName evidence="10">tRNA dimethylallyltransferase</fullName>
        <ecNumber evidence="10">2.5.1.75</ecNumber>
    </recommendedName>
    <alternativeName>
        <fullName evidence="10">Dimethylallyl diphosphate:tRNA dimethylallyltransferase</fullName>
        <shortName evidence="10">DMAPP:tRNA dimethylallyltransferase</shortName>
        <shortName evidence="10">DMATase</shortName>
    </alternativeName>
    <alternativeName>
        <fullName evidence="10">Isopentenyl-diphosphate:tRNA isopentenyltransferase</fullName>
        <shortName evidence="10">IPP transferase</shortName>
        <shortName evidence="10">IPPT</shortName>
        <shortName evidence="10">IPTase</shortName>
    </alternativeName>
</protein>
<keyword evidence="7 10" id="KW-0067">ATP-binding</keyword>
<evidence type="ECO:0000256" key="5">
    <source>
        <dbReference type="ARBA" id="ARBA00022694"/>
    </source>
</evidence>
<evidence type="ECO:0000256" key="4">
    <source>
        <dbReference type="ARBA" id="ARBA00022679"/>
    </source>
</evidence>
<dbReference type="EC" id="2.5.1.75" evidence="10"/>
<dbReference type="Gene3D" id="1.10.20.140">
    <property type="match status" value="1"/>
</dbReference>
<proteinExistence type="inferred from homology"/>
<evidence type="ECO:0000313" key="14">
    <source>
        <dbReference type="EMBL" id="TYC49963.1"/>
    </source>
</evidence>
<keyword evidence="15" id="KW-1185">Reference proteome</keyword>
<evidence type="ECO:0000256" key="2">
    <source>
        <dbReference type="ARBA" id="ARBA00003213"/>
    </source>
</evidence>
<feature type="binding site" evidence="10">
    <location>
        <begin position="12"/>
        <end position="19"/>
    </location>
    <ligand>
        <name>ATP</name>
        <dbReference type="ChEBI" id="CHEBI:30616"/>
    </ligand>
</feature>
<feature type="site" description="Interaction with substrate tRNA" evidence="10">
    <location>
        <position position="134"/>
    </location>
</feature>
<comment type="caution">
    <text evidence="10">Lacks conserved residue(s) required for the propagation of feature annotation.</text>
</comment>
<comment type="catalytic activity">
    <reaction evidence="9 10 11">
        <text>adenosine(37) in tRNA + dimethylallyl diphosphate = N(6)-dimethylallyladenosine(37) in tRNA + diphosphate</text>
        <dbReference type="Rhea" id="RHEA:26482"/>
        <dbReference type="Rhea" id="RHEA-COMP:10162"/>
        <dbReference type="Rhea" id="RHEA-COMP:10375"/>
        <dbReference type="ChEBI" id="CHEBI:33019"/>
        <dbReference type="ChEBI" id="CHEBI:57623"/>
        <dbReference type="ChEBI" id="CHEBI:74411"/>
        <dbReference type="ChEBI" id="CHEBI:74415"/>
        <dbReference type="EC" id="2.5.1.75"/>
    </reaction>
</comment>
<comment type="caution">
    <text evidence="14">The sequence shown here is derived from an EMBL/GenBank/DDBJ whole genome shotgun (WGS) entry which is preliminary data.</text>
</comment>
<feature type="site" description="Interaction with substrate tRNA" evidence="10">
    <location>
        <position position="103"/>
    </location>
</feature>
<dbReference type="GO" id="GO:0052381">
    <property type="term" value="F:tRNA dimethylallyltransferase activity"/>
    <property type="evidence" value="ECO:0007669"/>
    <property type="project" value="UniProtKB-UniRule"/>
</dbReference>
<dbReference type="HAMAP" id="MF_00185">
    <property type="entry name" value="IPP_trans"/>
    <property type="match status" value="1"/>
</dbReference>
<dbReference type="Pfam" id="PF01715">
    <property type="entry name" value="IPPT"/>
    <property type="match status" value="1"/>
</dbReference>
<dbReference type="NCBIfam" id="TIGR00174">
    <property type="entry name" value="miaA"/>
    <property type="match status" value="1"/>
</dbReference>
<dbReference type="InterPro" id="IPR018022">
    <property type="entry name" value="IPT"/>
</dbReference>
<dbReference type="PANTHER" id="PTHR11088:SF60">
    <property type="entry name" value="TRNA DIMETHYLALLYLTRANSFERASE"/>
    <property type="match status" value="1"/>
</dbReference>
<keyword evidence="4 10" id="KW-0808">Transferase</keyword>
<dbReference type="GO" id="GO:0006400">
    <property type="term" value="P:tRNA modification"/>
    <property type="evidence" value="ECO:0007669"/>
    <property type="project" value="TreeGrafter"/>
</dbReference>
<dbReference type="OrthoDB" id="9776390at2"/>
<evidence type="ECO:0000256" key="11">
    <source>
        <dbReference type="RuleBase" id="RU003783"/>
    </source>
</evidence>
<dbReference type="SUPFAM" id="SSF52540">
    <property type="entry name" value="P-loop containing nucleoside triphosphate hydrolases"/>
    <property type="match status" value="2"/>
</dbReference>
<evidence type="ECO:0000256" key="7">
    <source>
        <dbReference type="ARBA" id="ARBA00022840"/>
    </source>
</evidence>
<evidence type="ECO:0000256" key="6">
    <source>
        <dbReference type="ARBA" id="ARBA00022741"/>
    </source>
</evidence>
<dbReference type="PANTHER" id="PTHR11088">
    <property type="entry name" value="TRNA DIMETHYLALLYLTRANSFERASE"/>
    <property type="match status" value="1"/>
</dbReference>
<name>A0A6C2C948_9LACO</name>
<evidence type="ECO:0000256" key="12">
    <source>
        <dbReference type="RuleBase" id="RU003784"/>
    </source>
</evidence>
<dbReference type="Gene3D" id="3.40.50.300">
    <property type="entry name" value="P-loop containing nucleotide triphosphate hydrolases"/>
    <property type="match status" value="1"/>
</dbReference>
<keyword evidence="8 10" id="KW-0460">Magnesium</keyword>
<dbReference type="EMBL" id="SDGZ01000013">
    <property type="protein sequence ID" value="TYC49963.1"/>
    <property type="molecule type" value="Genomic_DNA"/>
</dbReference>
<feature type="binding site" evidence="10">
    <location>
        <begin position="14"/>
        <end position="19"/>
    </location>
    <ligand>
        <name>substrate</name>
    </ligand>
</feature>
<organism evidence="14 15">
    <name type="scientific">Weissella muntiaci</name>
    <dbReference type="NCBI Taxonomy" id="2508881"/>
    <lineage>
        <taxon>Bacteria</taxon>
        <taxon>Bacillati</taxon>
        <taxon>Bacillota</taxon>
        <taxon>Bacilli</taxon>
        <taxon>Lactobacillales</taxon>
        <taxon>Lactobacillaceae</taxon>
        <taxon>Weissella</taxon>
    </lineage>
</organism>
<evidence type="ECO:0000256" key="10">
    <source>
        <dbReference type="HAMAP-Rule" id="MF_00185"/>
    </source>
</evidence>
<reference evidence="14 15" key="1">
    <citation type="submission" date="2019-01" db="EMBL/GenBank/DDBJ databases">
        <title>Weissella sp. nov., a novel lactic acid bacterium isolated from animal feces.</title>
        <authorList>
            <person name="Wang L.-T."/>
        </authorList>
    </citation>
    <scope>NUCLEOTIDE SEQUENCE [LARGE SCALE GENOMIC DNA]</scope>
    <source>
        <strain evidence="14 15">8H-2</strain>
    </source>
</reference>
<dbReference type="InterPro" id="IPR039657">
    <property type="entry name" value="Dimethylallyltransferase"/>
</dbReference>
<evidence type="ECO:0000313" key="15">
    <source>
        <dbReference type="Proteomes" id="UP000371977"/>
    </source>
</evidence>
<evidence type="ECO:0000256" key="9">
    <source>
        <dbReference type="ARBA" id="ARBA00049563"/>
    </source>
</evidence>
<gene>
    <name evidence="10 14" type="primary">miaA</name>
    <name evidence="14" type="ORF">ESZ50_04995</name>
</gene>
<keyword evidence="5 10" id="KW-0819">tRNA processing</keyword>
<comment type="similarity">
    <text evidence="3 10 13">Belongs to the IPP transferase family.</text>
</comment>
<sequence length="309" mass="34750">MDAQAKVIVIVGPTAVGKTALSIEIARRFNGEIVSGDSMQIYRGLSIGTAKASTEEQALAPHHLIDVANPEEQFSVAQFVAMAKKEIAEIVDRGHLPIIVGGTGFYVQALLGDRPLADIKFELPEQEVLTWTNRARKEGEQVVRDALAQLDSISAERILPGQTRRLVRALLVSKHSGKPFSAMRPEQQRNYDAFVIGLNTDRTLLHERINERVNLMMETGLLDEARLVKELPDRSTAKMAIGYKELFPYLDGAITLNEASENLKTASRRYAKRQLTWFNNQFDDIHWYNLVEHKGDLQRIIDDLKEFVS</sequence>
<dbReference type="AlphaFoldDB" id="A0A6C2C948"/>
<evidence type="ECO:0000256" key="3">
    <source>
        <dbReference type="ARBA" id="ARBA00005842"/>
    </source>
</evidence>
<dbReference type="GO" id="GO:0005524">
    <property type="term" value="F:ATP binding"/>
    <property type="evidence" value="ECO:0007669"/>
    <property type="project" value="UniProtKB-UniRule"/>
</dbReference>
<comment type="subunit">
    <text evidence="10">Monomer.</text>
</comment>
<dbReference type="InterPro" id="IPR027417">
    <property type="entry name" value="P-loop_NTPase"/>
</dbReference>
<accession>A0A6C2C948</accession>
<evidence type="ECO:0000256" key="8">
    <source>
        <dbReference type="ARBA" id="ARBA00022842"/>
    </source>
</evidence>
<evidence type="ECO:0000256" key="13">
    <source>
        <dbReference type="RuleBase" id="RU003785"/>
    </source>
</evidence>
<evidence type="ECO:0000256" key="1">
    <source>
        <dbReference type="ARBA" id="ARBA00001946"/>
    </source>
</evidence>
<feature type="region of interest" description="Interaction with substrate tRNA" evidence="10">
    <location>
        <begin position="37"/>
        <end position="40"/>
    </location>
</feature>